<dbReference type="InterPro" id="IPR010994">
    <property type="entry name" value="RuvA_2-like"/>
</dbReference>
<dbReference type="SUPFAM" id="SSF47781">
    <property type="entry name" value="RuvA domain 2-like"/>
    <property type="match status" value="1"/>
</dbReference>
<dbReference type="Pfam" id="PF14520">
    <property type="entry name" value="HHH_5"/>
    <property type="match status" value="1"/>
</dbReference>
<evidence type="ECO:0000313" key="2">
    <source>
        <dbReference type="EMBL" id="KKN41450.1"/>
    </source>
</evidence>
<name>A0A0F9QBT8_9ZZZZ</name>
<proteinExistence type="predicted"/>
<dbReference type="SUPFAM" id="SSF52980">
    <property type="entry name" value="Restriction endonuclease-like"/>
    <property type="match status" value="1"/>
</dbReference>
<organism evidence="2">
    <name type="scientific">marine sediment metagenome</name>
    <dbReference type="NCBI Taxonomy" id="412755"/>
    <lineage>
        <taxon>unclassified sequences</taxon>
        <taxon>metagenomes</taxon>
        <taxon>ecological metagenomes</taxon>
    </lineage>
</organism>
<dbReference type="Gene3D" id="3.40.50.10130">
    <property type="match status" value="1"/>
</dbReference>
<dbReference type="EMBL" id="LAZR01001646">
    <property type="protein sequence ID" value="KKN41450.1"/>
    <property type="molecule type" value="Genomic_DNA"/>
</dbReference>
<comment type="caution">
    <text evidence="2">The sequence shown here is derived from an EMBL/GenBank/DDBJ whole genome shotgun (WGS) entry which is preliminary data.</text>
</comment>
<dbReference type="GO" id="GO:0006259">
    <property type="term" value="P:DNA metabolic process"/>
    <property type="evidence" value="ECO:0007669"/>
    <property type="project" value="UniProtKB-ARBA"/>
</dbReference>
<reference evidence="2" key="1">
    <citation type="journal article" date="2015" name="Nature">
        <title>Complex archaea that bridge the gap between prokaryotes and eukaryotes.</title>
        <authorList>
            <person name="Spang A."/>
            <person name="Saw J.H."/>
            <person name="Jorgensen S.L."/>
            <person name="Zaremba-Niedzwiedzka K."/>
            <person name="Martijn J."/>
            <person name="Lind A.E."/>
            <person name="van Eijk R."/>
            <person name="Schleper C."/>
            <person name="Guy L."/>
            <person name="Ettema T.J."/>
        </authorList>
    </citation>
    <scope>NUCLEOTIDE SEQUENCE</scope>
</reference>
<dbReference type="AlphaFoldDB" id="A0A0F9QBT8"/>
<dbReference type="InterPro" id="IPR011335">
    <property type="entry name" value="Restrct_endonuc-II-like"/>
</dbReference>
<dbReference type="GO" id="GO:0003677">
    <property type="term" value="F:DNA binding"/>
    <property type="evidence" value="ECO:0007669"/>
    <property type="project" value="InterPro"/>
</dbReference>
<dbReference type="Gene3D" id="1.10.150.20">
    <property type="entry name" value="5' to 3' exonuclease, C-terminal subdomain"/>
    <property type="match status" value="1"/>
</dbReference>
<gene>
    <name evidence="2" type="ORF">LCGC14_0723210</name>
</gene>
<feature type="domain" description="ERCC4" evidence="1">
    <location>
        <begin position="41"/>
        <end position="139"/>
    </location>
</feature>
<protein>
    <recommendedName>
        <fullName evidence="1">ERCC4 domain-containing protein</fullName>
    </recommendedName>
</protein>
<evidence type="ECO:0000259" key="1">
    <source>
        <dbReference type="Pfam" id="PF02732"/>
    </source>
</evidence>
<sequence>MIIVDRRQGSGDLVKHWPDAMLGNLRFGDVAILGWGPGGAPWACGIEIKGLLEIVNDLHSGRFFGYQAPGLRRSYDTCWLIVEGEHTEAPGDKLVIPFHKFQPKVSYSTLLAMLLTITQKGGIHVKMTKTRSETLGFCQQLAAWWLAGYDSHHALDTFYEAPAPGLLQKEHSLLRLWLKDLRGIGWKRSGEAEDAFESARDMANAKWERFADIKGISEKMAKQIVERIQGNA</sequence>
<dbReference type="GO" id="GO:0004518">
    <property type="term" value="F:nuclease activity"/>
    <property type="evidence" value="ECO:0007669"/>
    <property type="project" value="InterPro"/>
</dbReference>
<dbReference type="Pfam" id="PF02732">
    <property type="entry name" value="ERCC4"/>
    <property type="match status" value="1"/>
</dbReference>
<dbReference type="InterPro" id="IPR006166">
    <property type="entry name" value="ERCC4_domain"/>
</dbReference>
<accession>A0A0F9QBT8</accession>